<protein>
    <submittedName>
        <fullName evidence="3">Uncharacterized protein</fullName>
    </submittedName>
</protein>
<evidence type="ECO:0000313" key="3">
    <source>
        <dbReference type="EnsemblPlants" id="OB04G30100.1"/>
    </source>
</evidence>
<accession>J3M0T5</accession>
<evidence type="ECO:0000256" key="2">
    <source>
        <dbReference type="SAM" id="MobiDB-lite"/>
    </source>
</evidence>
<dbReference type="HOGENOM" id="CLU_520132_0_0_1"/>
<organism evidence="3">
    <name type="scientific">Oryza brachyantha</name>
    <name type="common">malo sina</name>
    <dbReference type="NCBI Taxonomy" id="4533"/>
    <lineage>
        <taxon>Eukaryota</taxon>
        <taxon>Viridiplantae</taxon>
        <taxon>Streptophyta</taxon>
        <taxon>Embryophyta</taxon>
        <taxon>Tracheophyta</taxon>
        <taxon>Spermatophyta</taxon>
        <taxon>Magnoliopsida</taxon>
        <taxon>Liliopsida</taxon>
        <taxon>Poales</taxon>
        <taxon>Poaceae</taxon>
        <taxon>BOP clade</taxon>
        <taxon>Oryzoideae</taxon>
        <taxon>Oryzeae</taxon>
        <taxon>Oryzinae</taxon>
        <taxon>Oryza</taxon>
    </lineage>
</organism>
<dbReference type="Proteomes" id="UP000006038">
    <property type="component" value="Chromosome 4"/>
</dbReference>
<feature type="region of interest" description="Disordered" evidence="2">
    <location>
        <begin position="438"/>
        <end position="469"/>
    </location>
</feature>
<proteinExistence type="predicted"/>
<dbReference type="Gramene" id="OB04G30100.1">
    <property type="protein sequence ID" value="OB04G30100.1"/>
    <property type="gene ID" value="OB04G30100"/>
</dbReference>
<sequence length="524" mass="57701">MVAAGEFSSGTRQSMGAPAMQSFERRGTSGEMQNRLLEREAFGVTMASAPPASNDPTLPMRTAAAARHGGELPFDSFLYIIRLLAFSSVFGLLDHSAAVGSCTVMAALPSRTMPAPAAAGDRNDRAITHQYGPTGWLIGTIVHGVNEEIGELEAALDQEVRCRMATEQRERELEEALLAAAEREQQILEAAQQLSQACLAAEQREREQAEALLAAAEREQQILEVAQQLSEVYLAAEWRERAVAHQLVQTTMATQQKVQALEQELAALRQLLQAVHRWRGMHRQNIDNSSSPAPARRYIGGTGDIADATRQHQPLAKLSSRLFMVSGRDNHGHRDNLAVLLVSETIRRSHMAVVLQIVSWAHRWSGLDEVTLRIGVLGRVKVDVAIIGGCDLDLLGNSMRCLPLRRRRMVLRVGSSEVVGRLSLFHCAGRYKSLLDAERREKEGEDEAEKGGEVDRRSHDLSAGFEPHHASEKETSLVYPSFYQSLVWAEILRSCGPFGAASGRSSFWEKLQLEEAPQTGPLPL</sequence>
<evidence type="ECO:0000313" key="4">
    <source>
        <dbReference type="Proteomes" id="UP000006038"/>
    </source>
</evidence>
<name>J3M0T5_ORYBR</name>
<feature type="region of interest" description="Disordered" evidence="2">
    <location>
        <begin position="1"/>
        <end position="30"/>
    </location>
</feature>
<dbReference type="AlphaFoldDB" id="J3M0T5"/>
<dbReference type="EnsemblPlants" id="OB04G30100.1">
    <property type="protein sequence ID" value="OB04G30100.1"/>
    <property type="gene ID" value="OB04G30100"/>
</dbReference>
<keyword evidence="4" id="KW-1185">Reference proteome</keyword>
<keyword evidence="1" id="KW-0175">Coiled coil</keyword>
<reference evidence="3" key="1">
    <citation type="journal article" date="2013" name="Nat. Commun.">
        <title>Whole-genome sequencing of Oryza brachyantha reveals mechanisms underlying Oryza genome evolution.</title>
        <authorList>
            <person name="Chen J."/>
            <person name="Huang Q."/>
            <person name="Gao D."/>
            <person name="Wang J."/>
            <person name="Lang Y."/>
            <person name="Liu T."/>
            <person name="Li B."/>
            <person name="Bai Z."/>
            <person name="Luis Goicoechea J."/>
            <person name="Liang C."/>
            <person name="Chen C."/>
            <person name="Zhang W."/>
            <person name="Sun S."/>
            <person name="Liao Y."/>
            <person name="Zhang X."/>
            <person name="Yang L."/>
            <person name="Song C."/>
            <person name="Wang M."/>
            <person name="Shi J."/>
            <person name="Liu G."/>
            <person name="Liu J."/>
            <person name="Zhou H."/>
            <person name="Zhou W."/>
            <person name="Yu Q."/>
            <person name="An N."/>
            <person name="Chen Y."/>
            <person name="Cai Q."/>
            <person name="Wang B."/>
            <person name="Liu B."/>
            <person name="Min J."/>
            <person name="Huang Y."/>
            <person name="Wu H."/>
            <person name="Li Z."/>
            <person name="Zhang Y."/>
            <person name="Yin Y."/>
            <person name="Song W."/>
            <person name="Jiang J."/>
            <person name="Jackson S.A."/>
            <person name="Wing R.A."/>
            <person name="Wang J."/>
            <person name="Chen M."/>
        </authorList>
    </citation>
    <scope>NUCLEOTIDE SEQUENCE [LARGE SCALE GENOMIC DNA]</scope>
    <source>
        <strain evidence="3">cv. IRGC 101232</strain>
    </source>
</reference>
<feature type="coiled-coil region" evidence="1">
    <location>
        <begin position="164"/>
        <end position="226"/>
    </location>
</feature>
<evidence type="ECO:0000256" key="1">
    <source>
        <dbReference type="SAM" id="Coils"/>
    </source>
</evidence>
<reference evidence="3" key="2">
    <citation type="submission" date="2013-04" db="UniProtKB">
        <authorList>
            <consortium name="EnsemblPlants"/>
        </authorList>
    </citation>
    <scope>IDENTIFICATION</scope>
</reference>